<organism evidence="1 2">
    <name type="scientific">Colocasia esculenta</name>
    <name type="common">Wild taro</name>
    <name type="synonym">Arum esculentum</name>
    <dbReference type="NCBI Taxonomy" id="4460"/>
    <lineage>
        <taxon>Eukaryota</taxon>
        <taxon>Viridiplantae</taxon>
        <taxon>Streptophyta</taxon>
        <taxon>Embryophyta</taxon>
        <taxon>Tracheophyta</taxon>
        <taxon>Spermatophyta</taxon>
        <taxon>Magnoliopsida</taxon>
        <taxon>Liliopsida</taxon>
        <taxon>Araceae</taxon>
        <taxon>Aroideae</taxon>
        <taxon>Colocasieae</taxon>
        <taxon>Colocasia</taxon>
    </lineage>
</organism>
<evidence type="ECO:0000313" key="2">
    <source>
        <dbReference type="Proteomes" id="UP000652761"/>
    </source>
</evidence>
<protein>
    <submittedName>
        <fullName evidence="1">Uncharacterized protein</fullName>
    </submittedName>
</protein>
<name>A0A843XC17_COLES</name>
<accession>A0A843XC17</accession>
<dbReference type="AlphaFoldDB" id="A0A843XC17"/>
<evidence type="ECO:0000313" key="1">
    <source>
        <dbReference type="EMBL" id="MQM16949.1"/>
    </source>
</evidence>
<dbReference type="EMBL" id="NMUH01007261">
    <property type="protein sequence ID" value="MQM16949.1"/>
    <property type="molecule type" value="Genomic_DNA"/>
</dbReference>
<keyword evidence="2" id="KW-1185">Reference proteome</keyword>
<reference evidence="1" key="1">
    <citation type="submission" date="2017-07" db="EMBL/GenBank/DDBJ databases">
        <title>Taro Niue Genome Assembly and Annotation.</title>
        <authorList>
            <person name="Atibalentja N."/>
            <person name="Keating K."/>
            <person name="Fields C.J."/>
        </authorList>
    </citation>
    <scope>NUCLEOTIDE SEQUENCE</scope>
    <source>
        <strain evidence="1">Niue_2</strain>
        <tissue evidence="1">Leaf</tissue>
    </source>
</reference>
<proteinExistence type="predicted"/>
<gene>
    <name evidence="1" type="ORF">Taro_049914</name>
</gene>
<sequence>MCPIPHRITKLSASACIESHQHVISFILHHAVPPGRLDYYARYQRSCRHFDSRAPSWRSSPSVPIRIRGHTWQPIQVCHVLGVTSQLSPNSLDRSEDPWLKSLLCSQLEEEFLLHSLPLRLALPDHMVGLIEPTAWARSTLDSLPVNAAAGVGELLRGFPGVFRHGSLRFGVFSLRGVRVKQGKRRGIVGLCVLRRAVLDHVAAVLDHAAVVLDQRLPVQGHAAAVLDQRLQQCSFCSSVVSFLSCTSLPQGMPQALEVEMADRRDWGGGGEDPEESTQRMIERIWESLTDIRMRMDQQAPVPPATVPPVAGVPVAPVAPPSRVEHPGFSACERGSGGRRVLNATTVPVAFLLPLGNCGRLHVRRVSRAWRPADVSFVKATPRTGELLRGFPGVFRRGSLRFGVFSLRGVRVKRGKRRGIVGLCVLSGGSTTPTVVTCLVGCPRFFVSQAVSSGFVPLGEFPTEPVTSEAHPYSPQARARRRFRYRLPVQGHAAAELDQRLQQCSFRSSVVSFLSCTSLPRAMADKSKLSTTQKTAQGKNTSIVEMATQRSIPDRAKAHTLGLKTNEVIEDLYKTMQDQLALVENLLLKVETIRTNTARRVAEVDKKAMEAEEAHVTTKVQITTLAEEEHAKDIAEYCKLGDDVEDEDIEEADAKDEGMAEAIDGGLATAIKEGLEATIKVIIANKLVAPDTEETQVGTEDVVVA</sequence>
<dbReference type="Proteomes" id="UP000652761">
    <property type="component" value="Unassembled WGS sequence"/>
</dbReference>
<comment type="caution">
    <text evidence="1">The sequence shown here is derived from an EMBL/GenBank/DDBJ whole genome shotgun (WGS) entry which is preliminary data.</text>
</comment>